<dbReference type="Pfam" id="PF02922">
    <property type="entry name" value="CBM_48"/>
    <property type="match status" value="1"/>
</dbReference>
<dbReference type="InterPro" id="IPR013783">
    <property type="entry name" value="Ig-like_fold"/>
</dbReference>
<dbReference type="Gene3D" id="3.40.50.1820">
    <property type="entry name" value="alpha/beta hydrolase"/>
    <property type="match status" value="1"/>
</dbReference>
<dbReference type="Gene3D" id="2.60.40.10">
    <property type="entry name" value="Immunoglobulins"/>
    <property type="match status" value="1"/>
</dbReference>
<protein>
    <submittedName>
        <fullName evidence="3">Enterochelin esterase family protein</fullName>
    </submittedName>
</protein>
<dbReference type="PANTHER" id="PTHR48098:SF1">
    <property type="entry name" value="DIACYLGLYCEROL ACYLTRANSFERASE_MYCOLYLTRANSFERASE AG85A"/>
    <property type="match status" value="1"/>
</dbReference>
<dbReference type="GO" id="GO:0016747">
    <property type="term" value="F:acyltransferase activity, transferring groups other than amino-acyl groups"/>
    <property type="evidence" value="ECO:0007669"/>
    <property type="project" value="TreeGrafter"/>
</dbReference>
<dbReference type="PANTHER" id="PTHR48098">
    <property type="entry name" value="ENTEROCHELIN ESTERASE-RELATED"/>
    <property type="match status" value="1"/>
</dbReference>
<dbReference type="GO" id="GO:0005975">
    <property type="term" value="P:carbohydrate metabolic process"/>
    <property type="evidence" value="ECO:0007669"/>
    <property type="project" value="InterPro"/>
</dbReference>
<dbReference type="SUPFAM" id="SSF53474">
    <property type="entry name" value="alpha/beta-Hydrolases"/>
    <property type="match status" value="1"/>
</dbReference>
<name>A0A2S6IAF8_9BACT</name>
<evidence type="ECO:0000256" key="1">
    <source>
        <dbReference type="SAM" id="SignalP"/>
    </source>
</evidence>
<evidence type="ECO:0000313" key="3">
    <source>
        <dbReference type="EMBL" id="PPK88475.1"/>
    </source>
</evidence>
<feature type="signal peptide" evidence="1">
    <location>
        <begin position="1"/>
        <end position="19"/>
    </location>
</feature>
<dbReference type="Pfam" id="PF00756">
    <property type="entry name" value="Esterase"/>
    <property type="match status" value="1"/>
</dbReference>
<dbReference type="InterPro" id="IPR004193">
    <property type="entry name" value="Glyco_hydro_13_N"/>
</dbReference>
<dbReference type="InterPro" id="IPR014756">
    <property type="entry name" value="Ig_E-set"/>
</dbReference>
<organism evidence="3 4">
    <name type="scientific">Neolewinella xylanilytica</name>
    <dbReference type="NCBI Taxonomy" id="1514080"/>
    <lineage>
        <taxon>Bacteria</taxon>
        <taxon>Pseudomonadati</taxon>
        <taxon>Bacteroidota</taxon>
        <taxon>Saprospiria</taxon>
        <taxon>Saprospirales</taxon>
        <taxon>Lewinellaceae</taxon>
        <taxon>Neolewinella</taxon>
    </lineage>
</organism>
<sequence length="360" mass="40398">MIRPLTILLTLLLSGCLAAQRPPRLSSPDENADGSYTFRYYAPDADTVLLHGEFLAAPQIMDRDADGVWTATVADIEPDIYPYFFEQDGVQLADPNNTHVFANERFKRSIVEVRGDGAQVHSLQDVPHGQVRYEYYPSATLDTTRRMLVYTPPGFEMNGNQRYPVLYLIHGGSDTEETWYQVGRANFIADNLIAAGQAEPMLIVMPYGNVRPAPMADFTRDVIDDIIPYIEANFPVVGDAEHRAVAGFSVGGGQTLNIGLMNTDKFAYVCSYAPWTRTEEFQRNFGDWEPDAAAINENLRLFTLSVGTDDFLYESVLQNIADFRAEGIELETHITDGGHTWMNCKKYLATTLRQIFQPAR</sequence>
<dbReference type="EMBL" id="PTJC01000005">
    <property type="protein sequence ID" value="PPK88475.1"/>
    <property type="molecule type" value="Genomic_DNA"/>
</dbReference>
<dbReference type="Proteomes" id="UP000237662">
    <property type="component" value="Unassembled WGS sequence"/>
</dbReference>
<reference evidence="3 4" key="1">
    <citation type="submission" date="2018-02" db="EMBL/GenBank/DDBJ databases">
        <title>Genomic Encyclopedia of Archaeal and Bacterial Type Strains, Phase II (KMG-II): from individual species to whole genera.</title>
        <authorList>
            <person name="Goeker M."/>
        </authorList>
    </citation>
    <scope>NUCLEOTIDE SEQUENCE [LARGE SCALE GENOMIC DNA]</scope>
    <source>
        <strain evidence="3 4">DSM 29526</strain>
    </source>
</reference>
<proteinExistence type="predicted"/>
<accession>A0A2S6IAF8</accession>
<dbReference type="SUPFAM" id="SSF81296">
    <property type="entry name" value="E set domains"/>
    <property type="match status" value="1"/>
</dbReference>
<evidence type="ECO:0000259" key="2">
    <source>
        <dbReference type="Pfam" id="PF02922"/>
    </source>
</evidence>
<keyword evidence="4" id="KW-1185">Reference proteome</keyword>
<comment type="caution">
    <text evidence="3">The sequence shown here is derived from an EMBL/GenBank/DDBJ whole genome shotgun (WGS) entry which is preliminary data.</text>
</comment>
<feature type="domain" description="Glycoside hydrolase family 13 N-terminal" evidence="2">
    <location>
        <begin position="29"/>
        <end position="89"/>
    </location>
</feature>
<dbReference type="RefSeq" id="WP_104419021.1">
    <property type="nucleotide sequence ID" value="NZ_PTJC01000005.1"/>
</dbReference>
<feature type="chain" id="PRO_5015696374" evidence="1">
    <location>
        <begin position="20"/>
        <end position="360"/>
    </location>
</feature>
<dbReference type="CDD" id="cd11294">
    <property type="entry name" value="E_set_Esterase_like_N"/>
    <property type="match status" value="1"/>
</dbReference>
<evidence type="ECO:0000313" key="4">
    <source>
        <dbReference type="Proteomes" id="UP000237662"/>
    </source>
</evidence>
<gene>
    <name evidence="3" type="ORF">CLV84_1443</name>
</gene>
<dbReference type="InterPro" id="IPR029058">
    <property type="entry name" value="AB_hydrolase_fold"/>
</dbReference>
<dbReference type="AlphaFoldDB" id="A0A2S6IAF8"/>
<dbReference type="OrthoDB" id="9803578at2"/>
<keyword evidence="1" id="KW-0732">Signal</keyword>
<dbReference type="PROSITE" id="PS51257">
    <property type="entry name" value="PROKAR_LIPOPROTEIN"/>
    <property type="match status" value="1"/>
</dbReference>
<dbReference type="InterPro" id="IPR050583">
    <property type="entry name" value="Mycobacterial_A85_antigen"/>
</dbReference>
<dbReference type="GO" id="GO:0004553">
    <property type="term" value="F:hydrolase activity, hydrolyzing O-glycosyl compounds"/>
    <property type="evidence" value="ECO:0007669"/>
    <property type="project" value="InterPro"/>
</dbReference>
<dbReference type="InterPro" id="IPR000801">
    <property type="entry name" value="Esterase-like"/>
</dbReference>